<reference evidence="2 3" key="1">
    <citation type="submission" date="2016-10" db="EMBL/GenBank/DDBJ databases">
        <authorList>
            <person name="de Groot N.N."/>
        </authorList>
    </citation>
    <scope>NUCLEOTIDE SEQUENCE [LARGE SCALE GENOMIC DNA]</scope>
    <source>
        <strain evidence="2 3">DSM 15019</strain>
    </source>
</reference>
<evidence type="ECO:0000313" key="1">
    <source>
        <dbReference type="EMBL" id="SDR70806.1"/>
    </source>
</evidence>
<accession>A0A1H1LF12</accession>
<organism evidence="2 3">
    <name type="scientific">Microbacterium paraoxydans</name>
    <dbReference type="NCBI Taxonomy" id="199592"/>
    <lineage>
        <taxon>Bacteria</taxon>
        <taxon>Bacillati</taxon>
        <taxon>Actinomycetota</taxon>
        <taxon>Actinomycetes</taxon>
        <taxon>Micrococcales</taxon>
        <taxon>Microbacteriaceae</taxon>
        <taxon>Microbacterium</taxon>
    </lineage>
</organism>
<protein>
    <submittedName>
        <fullName evidence="2">Uncharacterized protein</fullName>
    </submittedName>
</protein>
<gene>
    <name evidence="1" type="ORF">SAMN04489809_0021</name>
    <name evidence="2" type="ORF">SAMN04489809_0097</name>
</gene>
<evidence type="ECO:0000313" key="3">
    <source>
        <dbReference type="Proteomes" id="UP000182126"/>
    </source>
</evidence>
<dbReference type="EMBL" id="LT629770">
    <property type="protein sequence ID" value="SDR70806.1"/>
    <property type="molecule type" value="Genomic_DNA"/>
</dbReference>
<dbReference type="Proteomes" id="UP000182126">
    <property type="component" value="Chromosome I"/>
</dbReference>
<proteinExistence type="predicted"/>
<name>A0A1H1LF12_9MICO</name>
<sequence length="291" mass="30923">MSTETEMILDLIGKKSRVQIVAGFFRGIDGLRATVDFSDGRVPANFTSSYMPELNEPVWVLVADGVAYMLGPTRPKPTNGVIATIAGGVASVQTDLGRVDATFDLGRTYSSGDAVKLLWGDGCWILGVRSDVPPDPEVPPAPGGGGGRRTVTFTAIDSGAYENSWWQNDVWCSARNIGAWFYGNKFRDTIPDDASIISARIYLPQTKNLGAAPFGRHGFATKPVGAVTFAAVSELPEVSGRRTGWRSIPVGLIDHLKSNTGGLGFAGGGYSIWAGTQKDAQSGAVRVTYTT</sequence>
<dbReference type="AlphaFoldDB" id="A0A1H1LF12"/>
<evidence type="ECO:0000313" key="2">
    <source>
        <dbReference type="EMBL" id="SDR72645.1"/>
    </source>
</evidence>
<dbReference type="EMBL" id="LT629770">
    <property type="protein sequence ID" value="SDR72645.1"/>
    <property type="molecule type" value="Genomic_DNA"/>
</dbReference>